<evidence type="ECO:0000313" key="3">
    <source>
        <dbReference type="Proteomes" id="UP000445582"/>
    </source>
</evidence>
<dbReference type="InterPro" id="IPR050194">
    <property type="entry name" value="Glycosyltransferase_grp1"/>
</dbReference>
<keyword evidence="3" id="KW-1185">Reference proteome</keyword>
<feature type="domain" description="Glycosyl transferase family 1" evidence="1">
    <location>
        <begin position="199"/>
        <end position="355"/>
    </location>
</feature>
<protein>
    <submittedName>
        <fullName evidence="2">Glycosyltransferase</fullName>
    </submittedName>
</protein>
<organism evidence="2 3">
    <name type="scientific">Qipengyuania oceanensis</name>
    <dbReference type="NCBI Taxonomy" id="1463597"/>
    <lineage>
        <taxon>Bacteria</taxon>
        <taxon>Pseudomonadati</taxon>
        <taxon>Pseudomonadota</taxon>
        <taxon>Alphaproteobacteria</taxon>
        <taxon>Sphingomonadales</taxon>
        <taxon>Erythrobacteraceae</taxon>
        <taxon>Qipengyuania</taxon>
    </lineage>
</organism>
<proteinExistence type="predicted"/>
<dbReference type="Pfam" id="PF00534">
    <property type="entry name" value="Glycos_transf_1"/>
    <property type="match status" value="1"/>
</dbReference>
<evidence type="ECO:0000313" key="2">
    <source>
        <dbReference type="EMBL" id="MXO62594.1"/>
    </source>
</evidence>
<dbReference type="EMBL" id="WTYN01000001">
    <property type="protein sequence ID" value="MXO62594.1"/>
    <property type="molecule type" value="Genomic_DNA"/>
</dbReference>
<dbReference type="Gene3D" id="3.40.50.2000">
    <property type="entry name" value="Glycogen Phosphorylase B"/>
    <property type="match status" value="2"/>
</dbReference>
<sequence>MTGDQSAAGDDRAALPLVFLWENFGPSHRDRLRAVAGAGHEVTAIELFGASHVYDWERDGDTRGWRTVTLARQRGSIGPMALARRIVNAVRESGARHAFMCHYNEPAVFLAALVLRARGMAVFTMLDSKEDDRKRSRSSRWLRFLSLAPYRGALVAGPRSREYAQSLGIPADRIAGDYNALDVASLKAMGETAQPIAFGDRAFLVVARLVGKKNIPAALRAFGRYVRDHGGKRRLAIIGEGPDRARLQELAATLQVGERVDWLGGRPRAEVAVAMRRALALVLPSTVEQYGLVVTEALAQGLMPIVTSRAGSVDVLIDHGVNGLIFEPEDGQALLDAMLALDTNEDLWRRMSDAALTSAWRGDIRHFVASVNRLVAG</sequence>
<dbReference type="PANTHER" id="PTHR45947:SF3">
    <property type="entry name" value="SULFOQUINOVOSYL TRANSFERASE SQD2"/>
    <property type="match status" value="1"/>
</dbReference>
<dbReference type="RefSeq" id="WP_160672904.1">
    <property type="nucleotide sequence ID" value="NZ_WTYN01000001.1"/>
</dbReference>
<dbReference type="Proteomes" id="UP000445582">
    <property type="component" value="Unassembled WGS sequence"/>
</dbReference>
<reference evidence="2 3" key="1">
    <citation type="submission" date="2019-12" db="EMBL/GenBank/DDBJ databases">
        <title>Genomic-based taxomic classification of the family Erythrobacteraceae.</title>
        <authorList>
            <person name="Xu L."/>
        </authorList>
    </citation>
    <scope>NUCLEOTIDE SEQUENCE [LARGE SCALE GENOMIC DNA]</scope>
    <source>
        <strain evidence="2 3">MCCC 1A09965</strain>
    </source>
</reference>
<comment type="caution">
    <text evidence="2">The sequence shown here is derived from an EMBL/GenBank/DDBJ whole genome shotgun (WGS) entry which is preliminary data.</text>
</comment>
<dbReference type="SUPFAM" id="SSF53756">
    <property type="entry name" value="UDP-Glycosyltransferase/glycogen phosphorylase"/>
    <property type="match status" value="1"/>
</dbReference>
<dbReference type="InterPro" id="IPR001296">
    <property type="entry name" value="Glyco_trans_1"/>
</dbReference>
<dbReference type="PANTHER" id="PTHR45947">
    <property type="entry name" value="SULFOQUINOVOSYL TRANSFERASE SQD2"/>
    <property type="match status" value="1"/>
</dbReference>
<name>A0A844YI05_9SPHN</name>
<dbReference type="OrthoDB" id="503550at2"/>
<dbReference type="CDD" id="cd03801">
    <property type="entry name" value="GT4_PimA-like"/>
    <property type="match status" value="1"/>
</dbReference>
<evidence type="ECO:0000259" key="1">
    <source>
        <dbReference type="Pfam" id="PF00534"/>
    </source>
</evidence>
<keyword evidence="2" id="KW-0808">Transferase</keyword>
<gene>
    <name evidence="2" type="ORF">GRI48_06170</name>
</gene>
<accession>A0A844YI05</accession>
<dbReference type="GO" id="GO:0016757">
    <property type="term" value="F:glycosyltransferase activity"/>
    <property type="evidence" value="ECO:0007669"/>
    <property type="project" value="InterPro"/>
</dbReference>
<dbReference type="AlphaFoldDB" id="A0A844YI05"/>